<dbReference type="Proteomes" id="UP000002051">
    <property type="component" value="Chromosome 3"/>
</dbReference>
<dbReference type="AlphaFoldDB" id="G7IY24"/>
<accession>G7IY24</accession>
<reference evidence="1 3" key="2">
    <citation type="journal article" date="2014" name="BMC Genomics">
        <title>An improved genome release (version Mt4.0) for the model legume Medicago truncatula.</title>
        <authorList>
            <person name="Tang H."/>
            <person name="Krishnakumar V."/>
            <person name="Bidwell S."/>
            <person name="Rosen B."/>
            <person name="Chan A."/>
            <person name="Zhou S."/>
            <person name="Gentzbittel L."/>
            <person name="Childs K.L."/>
            <person name="Yandell M."/>
            <person name="Gundlach H."/>
            <person name="Mayer K.F."/>
            <person name="Schwartz D.C."/>
            <person name="Town C.D."/>
        </authorList>
    </citation>
    <scope>GENOME REANNOTATION</scope>
    <source>
        <strain evidence="2 3">cv. Jemalong A17</strain>
    </source>
</reference>
<dbReference type="HOGENOM" id="CLU_2053111_0_0_1"/>
<proteinExistence type="predicted"/>
<organism evidence="1 3">
    <name type="scientific">Medicago truncatula</name>
    <name type="common">Barrel medic</name>
    <name type="synonym">Medicago tribuloides</name>
    <dbReference type="NCBI Taxonomy" id="3880"/>
    <lineage>
        <taxon>Eukaryota</taxon>
        <taxon>Viridiplantae</taxon>
        <taxon>Streptophyta</taxon>
        <taxon>Embryophyta</taxon>
        <taxon>Tracheophyta</taxon>
        <taxon>Spermatophyta</taxon>
        <taxon>Magnoliopsida</taxon>
        <taxon>eudicotyledons</taxon>
        <taxon>Gunneridae</taxon>
        <taxon>Pentapetalae</taxon>
        <taxon>rosids</taxon>
        <taxon>fabids</taxon>
        <taxon>Fabales</taxon>
        <taxon>Fabaceae</taxon>
        <taxon>Papilionoideae</taxon>
        <taxon>50 kb inversion clade</taxon>
        <taxon>NPAAA clade</taxon>
        <taxon>Hologalegina</taxon>
        <taxon>IRL clade</taxon>
        <taxon>Trifolieae</taxon>
        <taxon>Medicago</taxon>
    </lineage>
</organism>
<reference evidence="2" key="3">
    <citation type="submission" date="2015-04" db="UniProtKB">
        <authorList>
            <consortium name="EnsemblPlants"/>
        </authorList>
    </citation>
    <scope>IDENTIFICATION</scope>
    <source>
        <strain evidence="2">cv. Jemalong A17</strain>
    </source>
</reference>
<protein>
    <submittedName>
        <fullName evidence="1 2">Uncharacterized protein</fullName>
    </submittedName>
</protein>
<dbReference type="EnsemblPlants" id="AES70366">
    <property type="protein sequence ID" value="AES70366"/>
    <property type="gene ID" value="MTR_3g052290"/>
</dbReference>
<reference evidence="1 3" key="1">
    <citation type="journal article" date="2011" name="Nature">
        <title>The Medicago genome provides insight into the evolution of rhizobial symbioses.</title>
        <authorList>
            <person name="Young N.D."/>
            <person name="Debelle F."/>
            <person name="Oldroyd G.E."/>
            <person name="Geurts R."/>
            <person name="Cannon S.B."/>
            <person name="Udvardi M.K."/>
            <person name="Benedito V.A."/>
            <person name="Mayer K.F."/>
            <person name="Gouzy J."/>
            <person name="Schoof H."/>
            <person name="Van de Peer Y."/>
            <person name="Proost S."/>
            <person name="Cook D.R."/>
            <person name="Meyers B.C."/>
            <person name="Spannagl M."/>
            <person name="Cheung F."/>
            <person name="De Mita S."/>
            <person name="Krishnakumar V."/>
            <person name="Gundlach H."/>
            <person name="Zhou S."/>
            <person name="Mudge J."/>
            <person name="Bharti A.K."/>
            <person name="Murray J.D."/>
            <person name="Naoumkina M.A."/>
            <person name="Rosen B."/>
            <person name="Silverstein K.A."/>
            <person name="Tang H."/>
            <person name="Rombauts S."/>
            <person name="Zhao P.X."/>
            <person name="Zhou P."/>
            <person name="Barbe V."/>
            <person name="Bardou P."/>
            <person name="Bechner M."/>
            <person name="Bellec A."/>
            <person name="Berger A."/>
            <person name="Berges H."/>
            <person name="Bidwell S."/>
            <person name="Bisseling T."/>
            <person name="Choisne N."/>
            <person name="Couloux A."/>
            <person name="Denny R."/>
            <person name="Deshpande S."/>
            <person name="Dai X."/>
            <person name="Doyle J.J."/>
            <person name="Dudez A.M."/>
            <person name="Farmer A.D."/>
            <person name="Fouteau S."/>
            <person name="Franken C."/>
            <person name="Gibelin C."/>
            <person name="Gish J."/>
            <person name="Goldstein S."/>
            <person name="Gonzalez A.J."/>
            <person name="Green P.J."/>
            <person name="Hallab A."/>
            <person name="Hartog M."/>
            <person name="Hua A."/>
            <person name="Humphray S.J."/>
            <person name="Jeong D.H."/>
            <person name="Jing Y."/>
            <person name="Jocker A."/>
            <person name="Kenton S.M."/>
            <person name="Kim D.J."/>
            <person name="Klee K."/>
            <person name="Lai H."/>
            <person name="Lang C."/>
            <person name="Lin S."/>
            <person name="Macmil S.L."/>
            <person name="Magdelenat G."/>
            <person name="Matthews L."/>
            <person name="McCorrison J."/>
            <person name="Monaghan E.L."/>
            <person name="Mun J.H."/>
            <person name="Najar F.Z."/>
            <person name="Nicholson C."/>
            <person name="Noirot C."/>
            <person name="O'Bleness M."/>
            <person name="Paule C.R."/>
            <person name="Poulain J."/>
            <person name="Prion F."/>
            <person name="Qin B."/>
            <person name="Qu C."/>
            <person name="Retzel E.F."/>
            <person name="Riddle C."/>
            <person name="Sallet E."/>
            <person name="Samain S."/>
            <person name="Samson N."/>
            <person name="Sanders I."/>
            <person name="Saurat O."/>
            <person name="Scarpelli C."/>
            <person name="Schiex T."/>
            <person name="Segurens B."/>
            <person name="Severin A.J."/>
            <person name="Sherrier D.J."/>
            <person name="Shi R."/>
            <person name="Sims S."/>
            <person name="Singer S.R."/>
            <person name="Sinharoy S."/>
            <person name="Sterck L."/>
            <person name="Viollet A."/>
            <person name="Wang B.B."/>
            <person name="Wang K."/>
            <person name="Wang M."/>
            <person name="Wang X."/>
            <person name="Warfsmann J."/>
            <person name="Weissenbach J."/>
            <person name="White D.D."/>
            <person name="White J.D."/>
            <person name="Wiley G.B."/>
            <person name="Wincker P."/>
            <person name="Xing Y."/>
            <person name="Yang L."/>
            <person name="Yao Z."/>
            <person name="Ying F."/>
            <person name="Zhai J."/>
            <person name="Zhou L."/>
            <person name="Zuber A."/>
            <person name="Denarie J."/>
            <person name="Dixon R.A."/>
            <person name="May G.D."/>
            <person name="Schwartz D.C."/>
            <person name="Rogers J."/>
            <person name="Quetier F."/>
            <person name="Town C.D."/>
            <person name="Roe B.A."/>
        </authorList>
    </citation>
    <scope>NUCLEOTIDE SEQUENCE [LARGE SCALE GENOMIC DNA]</scope>
    <source>
        <strain evidence="1">A17</strain>
        <strain evidence="2 3">cv. Jemalong A17</strain>
    </source>
</reference>
<sequence length="120" mass="13791">MTIWSIWGRRTKIAWENTVRSSMEVTRRAVTTLDENRRALQQKHVVKEHNDKWNKLVIETMKCNVDAALFSESNCFVYEMCIRDTEGCFVHASSAHFEGSQLTGKGRSLWPAMHSSQAEG</sequence>
<evidence type="ECO:0000313" key="2">
    <source>
        <dbReference type="EnsemblPlants" id="AES70366"/>
    </source>
</evidence>
<keyword evidence="3" id="KW-1185">Reference proteome</keyword>
<dbReference type="EMBL" id="CM001219">
    <property type="protein sequence ID" value="AES70366.1"/>
    <property type="molecule type" value="Genomic_DNA"/>
</dbReference>
<evidence type="ECO:0000313" key="3">
    <source>
        <dbReference type="Proteomes" id="UP000002051"/>
    </source>
</evidence>
<gene>
    <name evidence="1" type="ordered locus">MTR_3g052290</name>
</gene>
<name>G7IY24_MEDTR</name>
<dbReference type="PaxDb" id="3880-AES70366"/>
<evidence type="ECO:0000313" key="1">
    <source>
        <dbReference type="EMBL" id="AES70366.1"/>
    </source>
</evidence>